<evidence type="ECO:0000313" key="1">
    <source>
        <dbReference type="EMBL" id="KAF2268987.1"/>
    </source>
</evidence>
<dbReference type="AlphaFoldDB" id="A0A9P4TNC0"/>
<proteinExistence type="predicted"/>
<comment type="caution">
    <text evidence="1">The sequence shown here is derived from an EMBL/GenBank/DDBJ whole genome shotgun (WGS) entry which is preliminary data.</text>
</comment>
<sequence length="77" mass="8285">MQPLAETPPLETLQTATPSGPLELLACLPHPPTKQQPLLFVHGVHYAAACFNAVLPLIARAGYPSYALSLRGHGRSW</sequence>
<protein>
    <recommendedName>
        <fullName evidence="3">AB hydrolase-1 domain-containing protein</fullName>
    </recommendedName>
</protein>
<dbReference type="EMBL" id="ML986584">
    <property type="protein sequence ID" value="KAF2268987.1"/>
    <property type="molecule type" value="Genomic_DNA"/>
</dbReference>
<dbReference type="Proteomes" id="UP000800093">
    <property type="component" value="Unassembled WGS sequence"/>
</dbReference>
<dbReference type="SUPFAM" id="SSF53474">
    <property type="entry name" value="alpha/beta-Hydrolases"/>
    <property type="match status" value="1"/>
</dbReference>
<dbReference type="InterPro" id="IPR029058">
    <property type="entry name" value="AB_hydrolase_fold"/>
</dbReference>
<keyword evidence="2" id="KW-1185">Reference proteome</keyword>
<evidence type="ECO:0008006" key="3">
    <source>
        <dbReference type="Google" id="ProtNLM"/>
    </source>
</evidence>
<name>A0A9P4TNC0_9PLEO</name>
<evidence type="ECO:0000313" key="2">
    <source>
        <dbReference type="Proteomes" id="UP000800093"/>
    </source>
</evidence>
<organism evidence="1 2">
    <name type="scientific">Lojkania enalia</name>
    <dbReference type="NCBI Taxonomy" id="147567"/>
    <lineage>
        <taxon>Eukaryota</taxon>
        <taxon>Fungi</taxon>
        <taxon>Dikarya</taxon>
        <taxon>Ascomycota</taxon>
        <taxon>Pezizomycotina</taxon>
        <taxon>Dothideomycetes</taxon>
        <taxon>Pleosporomycetidae</taxon>
        <taxon>Pleosporales</taxon>
        <taxon>Pleosporales incertae sedis</taxon>
        <taxon>Lojkania</taxon>
    </lineage>
</organism>
<dbReference type="OrthoDB" id="8119704at2759"/>
<dbReference type="Gene3D" id="3.40.50.1820">
    <property type="entry name" value="alpha/beta hydrolase"/>
    <property type="match status" value="1"/>
</dbReference>
<accession>A0A9P4TNC0</accession>
<reference evidence="2" key="1">
    <citation type="journal article" date="2020" name="Stud. Mycol.">
        <title>101 Dothideomycetes genomes: A test case for predicting lifestyles and emergence of pathogens.</title>
        <authorList>
            <person name="Haridas S."/>
            <person name="Albert R."/>
            <person name="Binder M."/>
            <person name="Bloem J."/>
            <person name="LaButti K."/>
            <person name="Salamov A."/>
            <person name="Andreopoulos B."/>
            <person name="Baker S."/>
            <person name="Barry K."/>
            <person name="Bills G."/>
            <person name="Bluhm B."/>
            <person name="Cannon C."/>
            <person name="Castanera R."/>
            <person name="Culley D."/>
            <person name="Daum C."/>
            <person name="Ezra D."/>
            <person name="Gonzalez J."/>
            <person name="Henrissat B."/>
            <person name="Kuo A."/>
            <person name="Liang C."/>
            <person name="Lipzen A."/>
            <person name="Lutzoni F."/>
            <person name="Magnuson J."/>
            <person name="Mondo S."/>
            <person name="Nolan M."/>
            <person name="Ohm R."/>
            <person name="Pangilinan J."/>
            <person name="Park H.-J."/>
            <person name="Ramirez L."/>
            <person name="Alfaro M."/>
            <person name="Sun H."/>
            <person name="Tritt A."/>
            <person name="Yoshinaga Y."/>
            <person name="Zwiers L.-H."/>
            <person name="Turgeon B."/>
            <person name="Goodwin S."/>
            <person name="Spatafora J."/>
            <person name="Crous P."/>
            <person name="Grigoriev I."/>
        </authorList>
    </citation>
    <scope>NUCLEOTIDE SEQUENCE [LARGE SCALE GENOMIC DNA]</scope>
    <source>
        <strain evidence="2">CBS 304.66</strain>
    </source>
</reference>
<gene>
    <name evidence="1" type="ORF">CC78DRAFT_529612</name>
</gene>